<evidence type="ECO:0000256" key="2">
    <source>
        <dbReference type="ARBA" id="ARBA00022803"/>
    </source>
</evidence>
<dbReference type="Pfam" id="PF12688">
    <property type="entry name" value="TPR_5"/>
    <property type="match status" value="1"/>
</dbReference>
<protein>
    <recommendedName>
        <fullName evidence="3">Tetratrico peptide repeat group 5 domain-containing protein</fullName>
    </recommendedName>
</protein>
<dbReference type="InterPro" id="IPR051012">
    <property type="entry name" value="CellSynth/LPSAsmb/PSIAsmb"/>
</dbReference>
<keyword evidence="5" id="KW-1185">Reference proteome</keyword>
<dbReference type="InterPro" id="IPR011990">
    <property type="entry name" value="TPR-like_helical_dom_sf"/>
</dbReference>
<dbReference type="AlphaFoldDB" id="A0A9W6JK20"/>
<evidence type="ECO:0000256" key="1">
    <source>
        <dbReference type="ARBA" id="ARBA00022737"/>
    </source>
</evidence>
<dbReference type="Pfam" id="PF13432">
    <property type="entry name" value="TPR_16"/>
    <property type="match status" value="3"/>
</dbReference>
<dbReference type="Gene3D" id="1.25.40.10">
    <property type="entry name" value="Tetratricopeptide repeat domain"/>
    <property type="match status" value="3"/>
</dbReference>
<dbReference type="SUPFAM" id="SSF48452">
    <property type="entry name" value="TPR-like"/>
    <property type="match status" value="3"/>
</dbReference>
<dbReference type="PANTHER" id="PTHR45586:SF1">
    <property type="entry name" value="LIPOPOLYSACCHARIDE ASSEMBLY PROTEIN B"/>
    <property type="match status" value="1"/>
</dbReference>
<proteinExistence type="predicted"/>
<keyword evidence="2" id="KW-0802">TPR repeat</keyword>
<dbReference type="Proteomes" id="UP001143309">
    <property type="component" value="Unassembled WGS sequence"/>
</dbReference>
<dbReference type="PANTHER" id="PTHR45586">
    <property type="entry name" value="TPR REPEAT-CONTAINING PROTEIN PA4667"/>
    <property type="match status" value="1"/>
</dbReference>
<feature type="domain" description="Tetratrico peptide repeat group 5" evidence="3">
    <location>
        <begin position="329"/>
        <end position="426"/>
    </location>
</feature>
<comment type="caution">
    <text evidence="4">The sequence shown here is derived from an EMBL/GenBank/DDBJ whole genome shotgun (WGS) entry which is preliminary data.</text>
</comment>
<dbReference type="EMBL" id="BSFL01000001">
    <property type="protein sequence ID" value="GLK79111.1"/>
    <property type="molecule type" value="Genomic_DNA"/>
</dbReference>
<evidence type="ECO:0000313" key="5">
    <source>
        <dbReference type="Proteomes" id="UP001143309"/>
    </source>
</evidence>
<dbReference type="InterPro" id="IPR041656">
    <property type="entry name" value="TPR_5"/>
</dbReference>
<gene>
    <name evidence="4" type="ORF">GCM10008174_08520</name>
</gene>
<accession>A0A9W6JK20</accession>
<organism evidence="4 5">
    <name type="scientific">Methylopila turkensis</name>
    <dbReference type="NCBI Taxonomy" id="1437816"/>
    <lineage>
        <taxon>Bacteria</taxon>
        <taxon>Pseudomonadati</taxon>
        <taxon>Pseudomonadota</taxon>
        <taxon>Alphaproteobacteria</taxon>
        <taxon>Hyphomicrobiales</taxon>
        <taxon>Methylopilaceae</taxon>
        <taxon>Methylopila</taxon>
    </lineage>
</organism>
<reference evidence="4" key="1">
    <citation type="journal article" date="2014" name="Int. J. Syst. Evol. Microbiol.">
        <title>Complete genome sequence of Corynebacterium casei LMG S-19264T (=DSM 44701T), isolated from a smear-ripened cheese.</title>
        <authorList>
            <consortium name="US DOE Joint Genome Institute (JGI-PGF)"/>
            <person name="Walter F."/>
            <person name="Albersmeier A."/>
            <person name="Kalinowski J."/>
            <person name="Ruckert C."/>
        </authorList>
    </citation>
    <scope>NUCLEOTIDE SEQUENCE</scope>
    <source>
        <strain evidence="4">VKM B-2748</strain>
    </source>
</reference>
<reference evidence="4" key="2">
    <citation type="submission" date="2023-01" db="EMBL/GenBank/DDBJ databases">
        <authorList>
            <person name="Sun Q."/>
            <person name="Evtushenko L."/>
        </authorList>
    </citation>
    <scope>NUCLEOTIDE SEQUENCE</scope>
    <source>
        <strain evidence="4">VKM B-2748</strain>
    </source>
</reference>
<evidence type="ECO:0000313" key="4">
    <source>
        <dbReference type="EMBL" id="GLK79111.1"/>
    </source>
</evidence>
<keyword evidence="1" id="KW-0677">Repeat</keyword>
<dbReference type="InterPro" id="IPR019734">
    <property type="entry name" value="TPR_rpt"/>
</dbReference>
<evidence type="ECO:0000259" key="3">
    <source>
        <dbReference type="Pfam" id="PF12688"/>
    </source>
</evidence>
<name>A0A9W6JK20_9HYPH</name>
<sequence>MGQVALRRGQSRSMTLGVAGLRKALVASTTALAVTFAGAGGVLVARAQTEAPADSVDALVARARAAANGSRHAEAADLFRQAMARDPSRRGALLREFADQIAYGGDPKQAVALYREAQGAGLQPTELAVVERHLAAALTWAGSFAESADVWERILATAPGDVEARRGLGDALIAGGRAAANAGANKEAAALFARAIERSPDRQPEIAREFADQTAYAGQPDVAVGLYRDALARSDLSPADRARAERGLAFARLWSGRFSEAIADWERLARATPQDREASGALADALVGAARKAAADGRNAEAATLFRRARRAAPERRLTLLREYADQIAYAGRPAEAIPFYREAMASRSLPADDRKRAARGLAFALLWVNRFDEATGALERLIASGERDAATSTALVDAVVGAARAAAGRADNAGAARRFAKAIRLAPGRRRALIREYADQLLYAGRQREAEVEYRVMLRYADLDGEERRAARLGLARSLAWRGEHEAAVPAYGDLLAERPDDVDGRVGRGESLNTLRRHREALVDFDRALRVAPGLERALRGAGQAETSLGRHRAALARVEPLLDRPDVERDTLVLAAYARRAMGRPDIAFPIAQRTLARHPEAAAAQKLLDEIQAAARPTTLPEVRYIKQEDGLRIRSASVAHTHFFDYGLGELTPQASVTRYWGHPFPKVDIYSAGVSGRRRVSDKFEVDGLLRLNVRDERPGQHVSLNYVATASLLPDDAWRLSLRASRMDLDDPRSIVAGIQTNEFGALVDYTPSYDIRVWARSFYTHYDDGNERVWGQVTAQTRLIESTSDVWFGVRGTAFDFAEELDHGYWNPNRYASAEATAQLYGPLFGKLRYDLQGAAGYEASDPDGSRPIWSASLRLSYEVDPAVTLSAYAAHQVSSANSTGDGFTRSTFGGEAKIRW</sequence>
<dbReference type="SMART" id="SM00028">
    <property type="entry name" value="TPR"/>
    <property type="match status" value="7"/>
</dbReference>